<comment type="caution">
    <text evidence="2">The sequence shown here is derived from an EMBL/GenBank/DDBJ whole genome shotgun (WGS) entry which is preliminary data.</text>
</comment>
<keyword evidence="1" id="KW-0732">Signal</keyword>
<protein>
    <recommendedName>
        <fullName evidence="4">RING-type domain-containing protein</fullName>
    </recommendedName>
</protein>
<dbReference type="Proteomes" id="UP000185944">
    <property type="component" value="Unassembled WGS sequence"/>
</dbReference>
<feature type="signal peptide" evidence="1">
    <location>
        <begin position="1"/>
        <end position="20"/>
    </location>
</feature>
<dbReference type="RefSeq" id="XP_067543852.1">
    <property type="nucleotide sequence ID" value="XM_067688664.1"/>
</dbReference>
<gene>
    <name evidence="2" type="ORF">NEDG_01246</name>
</gene>
<evidence type="ECO:0008006" key="4">
    <source>
        <dbReference type="Google" id="ProtNLM"/>
    </source>
</evidence>
<dbReference type="VEuPathDB" id="MicrosporidiaDB:NEDG_01246"/>
<feature type="chain" id="PRO_5008060248" description="RING-type domain-containing protein" evidence="1">
    <location>
        <begin position="21"/>
        <end position="546"/>
    </location>
</feature>
<organism evidence="2 3">
    <name type="scientific">Nematocida displodere</name>
    <dbReference type="NCBI Taxonomy" id="1805483"/>
    <lineage>
        <taxon>Eukaryota</taxon>
        <taxon>Fungi</taxon>
        <taxon>Fungi incertae sedis</taxon>
        <taxon>Microsporidia</taxon>
        <taxon>Nematocida</taxon>
    </lineage>
</organism>
<evidence type="ECO:0000256" key="1">
    <source>
        <dbReference type="SAM" id="SignalP"/>
    </source>
</evidence>
<accession>A0A177EAY8</accession>
<evidence type="ECO:0000313" key="2">
    <source>
        <dbReference type="EMBL" id="OAG29107.1"/>
    </source>
</evidence>
<keyword evidence="3" id="KW-1185">Reference proteome</keyword>
<dbReference type="EMBL" id="LTDL01000042">
    <property type="protein sequence ID" value="OAG29107.1"/>
    <property type="molecule type" value="Genomic_DNA"/>
</dbReference>
<sequence>MTRHPVIKLILAIYTIGAHAAGVPLPTTPQNISENYIESSYTNSTLAFFNVSGSALDTATTPTGKVCIAKVQARKVFILLKHYHAQNIPNRLVRGIWFRELVLADDMEAARHGSAAQTVKAVFKALGSLSVDKLTIYSLKNIAKSETCGLSRADLVLARIARVCLVDDAMEGESTNSEADTSPNTGRLKVRTRHLVLKDMSESSLRWLFAQIDVSKSRLFLSIYYAPDITTLSFLDHFMPKVLTGLYVFEAKKLQNIDFYQALGTNLSVLRLVDVHRGLTASPDTLAALARSCWSSLDVPANLWSELVNISSQPVVAESVVITVKFLQKLDVLWSIIHHHRARVRRLILFSSVGHGKLTKDRFRHTLDWVGRCFDGVEEVNIDIYKVFQTIVGSFLKDRCIYAKTLPKLAHLTLGALYCQVYNPEQAILWVSSGMCKLWARGVLCDYPFTSWDNLLFSIDRSPPPLFNPSTHADVPKECFMCSKTAEALSMLPNAYLIYLGVVCRNGHMACEECFRTATRTNPNRPLSCGRCSNELICPGVDYVVT</sequence>
<evidence type="ECO:0000313" key="3">
    <source>
        <dbReference type="Proteomes" id="UP000185944"/>
    </source>
</evidence>
<dbReference type="AlphaFoldDB" id="A0A177EAY8"/>
<name>A0A177EAY8_9MICR</name>
<dbReference type="GeneID" id="93647596"/>
<reference evidence="2 3" key="1">
    <citation type="submission" date="2016-02" db="EMBL/GenBank/DDBJ databases">
        <title>Discovery of a natural microsporidian pathogen with a broad tissue tropism in Caenorhabditis elegans.</title>
        <authorList>
            <person name="Luallen R.J."/>
            <person name="Reinke A.W."/>
            <person name="Tong L."/>
            <person name="Botts M.R."/>
            <person name="Felix M.-A."/>
            <person name="Troemel E.R."/>
        </authorList>
    </citation>
    <scope>NUCLEOTIDE SEQUENCE [LARGE SCALE GENOMIC DNA]</scope>
    <source>
        <strain evidence="2 3">JUm2807</strain>
    </source>
</reference>
<proteinExistence type="predicted"/>